<evidence type="ECO:0000313" key="3">
    <source>
        <dbReference type="Proteomes" id="UP000001683"/>
    </source>
</evidence>
<dbReference type="OrthoDB" id="9775607at2"/>
<feature type="domain" description="Amidohydrolase 3" evidence="1">
    <location>
        <begin position="330"/>
        <end position="441"/>
    </location>
</feature>
<dbReference type="EMBL" id="CP001034">
    <property type="protein sequence ID" value="ACB85424.1"/>
    <property type="molecule type" value="Genomic_DNA"/>
</dbReference>
<organism evidence="2 3">
    <name type="scientific">Natranaerobius thermophilus (strain ATCC BAA-1301 / DSM 18059 / JW/NM-WN-LF)</name>
    <dbReference type="NCBI Taxonomy" id="457570"/>
    <lineage>
        <taxon>Bacteria</taxon>
        <taxon>Bacillati</taxon>
        <taxon>Bacillota</taxon>
        <taxon>Clostridia</taxon>
        <taxon>Natranaerobiales</taxon>
        <taxon>Natranaerobiaceae</taxon>
        <taxon>Natranaerobius</taxon>
    </lineage>
</organism>
<dbReference type="GO" id="GO:0005829">
    <property type="term" value="C:cytosol"/>
    <property type="evidence" value="ECO:0007669"/>
    <property type="project" value="TreeGrafter"/>
</dbReference>
<dbReference type="KEGG" id="nth:Nther_1852"/>
<keyword evidence="3" id="KW-1185">Reference proteome</keyword>
<protein>
    <submittedName>
        <fullName evidence="2">D-aminoacylase domain protein</fullName>
    </submittedName>
</protein>
<dbReference type="GO" id="GO:0016812">
    <property type="term" value="F:hydrolase activity, acting on carbon-nitrogen (but not peptide) bonds, in cyclic amides"/>
    <property type="evidence" value="ECO:0007669"/>
    <property type="project" value="TreeGrafter"/>
</dbReference>
<dbReference type="STRING" id="457570.Nther_1852"/>
<evidence type="ECO:0000259" key="1">
    <source>
        <dbReference type="Pfam" id="PF07969"/>
    </source>
</evidence>
<proteinExistence type="predicted"/>
<dbReference type="PANTHER" id="PTHR11647:SF1">
    <property type="entry name" value="COLLAPSIN RESPONSE MEDIATOR PROTEIN"/>
    <property type="match status" value="1"/>
</dbReference>
<name>B2A607_NATTJ</name>
<dbReference type="eggNOG" id="COG3653">
    <property type="taxonomic scope" value="Bacteria"/>
</dbReference>
<gene>
    <name evidence="2" type="ordered locus">Nther_1852</name>
</gene>
<evidence type="ECO:0000313" key="2">
    <source>
        <dbReference type="EMBL" id="ACB85424.1"/>
    </source>
</evidence>
<sequence length="456" mass="50711">MYEIVIKNGTIVDPVHGCYKANVGIENGRIMTISNTKLTGTNYIDATDKYISPGFIDIHMHEDLPEDCVEWNEVKSIKYEIFKHMARMGVTTSIGGNCGLGDLNISKYYNIINKQGAPTNYLGFVGNVRLREAVGNHDCYAPSSNSQLKSMGQMLRKELKDGAIGLAFGLEYAPGTSLEEIIYLSKIVSEYPDKMVAIHYRFDASRSLEAIAEMIIVARETGVKLQISHIGSCSAFGYMEESLRMISEARKNNIDIMADVYPYDAFSTMIGSAVFDSGCFERWNKDYDSIVIGNGPYAGTTCDHKLFNHLRNNDPDTLAIAFVMDEEEVSKAIEHPLTMIASDGLLQQGKGHPRASSTFPRVLRKYVREDKRLSLQDAISKMTLVPANRIGLKDRGRLKEGFIADITIFDFDKITDKATYQEPVKPPVGIEYVLVQGKPVVFNGELTGDYPGVTLL</sequence>
<dbReference type="HOGENOM" id="CLU_016107_2_1_9"/>
<dbReference type="Proteomes" id="UP000001683">
    <property type="component" value="Chromosome"/>
</dbReference>
<dbReference type="InterPro" id="IPR013108">
    <property type="entry name" value="Amidohydro_3"/>
</dbReference>
<dbReference type="AlphaFoldDB" id="B2A607"/>
<dbReference type="SUPFAM" id="SSF51338">
    <property type="entry name" value="Composite domain of metallo-dependent hydrolases"/>
    <property type="match status" value="1"/>
</dbReference>
<dbReference type="InterPro" id="IPR050378">
    <property type="entry name" value="Metallo-dep_Hydrolases_sf"/>
</dbReference>
<dbReference type="SUPFAM" id="SSF51556">
    <property type="entry name" value="Metallo-dependent hydrolases"/>
    <property type="match status" value="1"/>
</dbReference>
<dbReference type="InParanoid" id="B2A607"/>
<dbReference type="InterPro" id="IPR011059">
    <property type="entry name" value="Metal-dep_hydrolase_composite"/>
</dbReference>
<accession>B2A607</accession>
<dbReference type="InterPro" id="IPR032466">
    <property type="entry name" value="Metal_Hydrolase"/>
</dbReference>
<reference evidence="2 3" key="1">
    <citation type="submission" date="2008-04" db="EMBL/GenBank/DDBJ databases">
        <title>Complete sequence of chromosome of Natranaerobius thermophilus JW/NM-WN-LF.</title>
        <authorList>
            <consortium name="US DOE Joint Genome Institute"/>
            <person name="Copeland A."/>
            <person name="Lucas S."/>
            <person name="Lapidus A."/>
            <person name="Glavina del Rio T."/>
            <person name="Dalin E."/>
            <person name="Tice H."/>
            <person name="Bruce D."/>
            <person name="Goodwin L."/>
            <person name="Pitluck S."/>
            <person name="Chertkov O."/>
            <person name="Brettin T."/>
            <person name="Detter J.C."/>
            <person name="Han C."/>
            <person name="Kuske C.R."/>
            <person name="Schmutz J."/>
            <person name="Larimer F."/>
            <person name="Land M."/>
            <person name="Hauser L."/>
            <person name="Kyrpides N."/>
            <person name="Lykidis A."/>
            <person name="Mesbah N.M."/>
            <person name="Wiegel J."/>
        </authorList>
    </citation>
    <scope>NUCLEOTIDE SEQUENCE [LARGE SCALE GENOMIC DNA]</scope>
    <source>
        <strain evidence="3">ATCC BAA-1301 / DSM 18059 / JW/NM-WN-LF</strain>
    </source>
</reference>
<reference evidence="2 3" key="2">
    <citation type="journal article" date="2011" name="J. Bacteriol.">
        <title>Complete genome sequence of the anaerobic, halophilic alkalithermophile Natranaerobius thermophilus JW/NM-WN-LF.</title>
        <authorList>
            <person name="Zhao B."/>
            <person name="Mesbah N.M."/>
            <person name="Dalin E."/>
            <person name="Goodwin L."/>
            <person name="Nolan M."/>
            <person name="Pitluck S."/>
            <person name="Chertkov O."/>
            <person name="Brettin T.S."/>
            <person name="Han J."/>
            <person name="Larimer F.W."/>
            <person name="Land M.L."/>
            <person name="Hauser L."/>
            <person name="Kyrpides N."/>
            <person name="Wiegel J."/>
        </authorList>
    </citation>
    <scope>NUCLEOTIDE SEQUENCE [LARGE SCALE GENOMIC DNA]</scope>
    <source>
        <strain evidence="3">ATCC BAA-1301 / DSM 18059 / JW/NM-WN-LF</strain>
    </source>
</reference>
<dbReference type="RefSeq" id="WP_012448289.1">
    <property type="nucleotide sequence ID" value="NC_010718.1"/>
</dbReference>
<dbReference type="PANTHER" id="PTHR11647">
    <property type="entry name" value="HYDRANTOINASE/DIHYDROPYRIMIDINASE FAMILY MEMBER"/>
    <property type="match status" value="1"/>
</dbReference>
<dbReference type="Gene3D" id="3.20.20.140">
    <property type="entry name" value="Metal-dependent hydrolases"/>
    <property type="match status" value="2"/>
</dbReference>
<dbReference type="Pfam" id="PF07969">
    <property type="entry name" value="Amidohydro_3"/>
    <property type="match status" value="1"/>
</dbReference>